<evidence type="ECO:0000313" key="2">
    <source>
        <dbReference type="EMBL" id="GGO41780.1"/>
    </source>
</evidence>
<keyword evidence="1" id="KW-0472">Membrane</keyword>
<comment type="caution">
    <text evidence="2">The sequence shown here is derived from an EMBL/GenBank/DDBJ whole genome shotgun (WGS) entry which is preliminary data.</text>
</comment>
<keyword evidence="1" id="KW-0812">Transmembrane</keyword>
<evidence type="ECO:0000256" key="1">
    <source>
        <dbReference type="SAM" id="Phobius"/>
    </source>
</evidence>
<sequence>MHSSAAVGLLLAALCAVTGGACLLRARRAGGMQRSTAWSEALMGWGMAVMALAGSLPAAAVPPFVLAAFLGPLFGAVAVWELRLLLTRLRERGERPAHGSAHHLHHLLGALAMLSMALAAPGAQAGGGHAHAAPGASLAATPLLSGMLLAYFAAYVLRTGLGLLPGPPGLALPAGTAAGRGQQPPSCAAHGPGELVSACRVAMGTGMLAMLLLM</sequence>
<evidence type="ECO:0000313" key="3">
    <source>
        <dbReference type="Proteomes" id="UP000631535"/>
    </source>
</evidence>
<feature type="transmembrane region" description="Helical" evidence="1">
    <location>
        <begin position="64"/>
        <end position="86"/>
    </location>
</feature>
<feature type="transmembrane region" description="Helical" evidence="1">
    <location>
        <begin position="138"/>
        <end position="157"/>
    </location>
</feature>
<reference evidence="3" key="1">
    <citation type="journal article" date="2019" name="Int. J. Syst. Evol. Microbiol.">
        <title>The Global Catalogue of Microorganisms (GCM) 10K type strain sequencing project: providing services to taxonomists for standard genome sequencing and annotation.</title>
        <authorList>
            <consortium name="The Broad Institute Genomics Platform"/>
            <consortium name="The Broad Institute Genome Sequencing Center for Infectious Disease"/>
            <person name="Wu L."/>
            <person name="Ma J."/>
        </authorList>
    </citation>
    <scope>NUCLEOTIDE SEQUENCE [LARGE SCALE GENOMIC DNA]</scope>
    <source>
        <strain evidence="3">CGMCC 4.7178</strain>
    </source>
</reference>
<dbReference type="Proteomes" id="UP000631535">
    <property type="component" value="Unassembled WGS sequence"/>
</dbReference>
<organism evidence="2 3">
    <name type="scientific">Streptomyces daqingensis</name>
    <dbReference type="NCBI Taxonomy" id="1472640"/>
    <lineage>
        <taxon>Bacteria</taxon>
        <taxon>Bacillati</taxon>
        <taxon>Actinomycetota</taxon>
        <taxon>Actinomycetes</taxon>
        <taxon>Kitasatosporales</taxon>
        <taxon>Streptomycetaceae</taxon>
        <taxon>Streptomyces</taxon>
    </lineage>
</organism>
<keyword evidence="3" id="KW-1185">Reference proteome</keyword>
<gene>
    <name evidence="2" type="ORF">GCM10012287_01210</name>
</gene>
<name>A0ABQ2LQ85_9ACTN</name>
<feature type="transmembrane region" description="Helical" evidence="1">
    <location>
        <begin position="38"/>
        <end position="58"/>
    </location>
</feature>
<evidence type="ECO:0008006" key="4">
    <source>
        <dbReference type="Google" id="ProtNLM"/>
    </source>
</evidence>
<dbReference type="InterPro" id="IPR033458">
    <property type="entry name" value="DUF5134"/>
</dbReference>
<dbReference type="Pfam" id="PF17197">
    <property type="entry name" value="DUF5134"/>
    <property type="match status" value="1"/>
</dbReference>
<keyword evidence="1" id="KW-1133">Transmembrane helix</keyword>
<feature type="transmembrane region" description="Helical" evidence="1">
    <location>
        <begin position="107"/>
        <end position="126"/>
    </location>
</feature>
<protein>
    <recommendedName>
        <fullName evidence="4">DUF5134 domain-containing protein</fullName>
    </recommendedName>
</protein>
<proteinExistence type="predicted"/>
<accession>A0ABQ2LQ85</accession>
<feature type="transmembrane region" description="Helical" evidence="1">
    <location>
        <begin position="6"/>
        <end position="26"/>
    </location>
</feature>
<dbReference type="EMBL" id="BMMP01000001">
    <property type="protein sequence ID" value="GGO41780.1"/>
    <property type="molecule type" value="Genomic_DNA"/>
</dbReference>
<dbReference type="RefSeq" id="WP_189035044.1">
    <property type="nucleotide sequence ID" value="NZ_BMMP01000001.1"/>
</dbReference>